<evidence type="ECO:0000256" key="2">
    <source>
        <dbReference type="ARBA" id="ARBA00004186"/>
    </source>
</evidence>
<feature type="domain" description="Inner centromere protein ARK-binding" evidence="8">
    <location>
        <begin position="457"/>
        <end position="508"/>
    </location>
</feature>
<dbReference type="Proteomes" id="UP001473302">
    <property type="component" value="Unassembled WGS sequence"/>
</dbReference>
<keyword evidence="4" id="KW-0963">Cytoplasm</keyword>
<dbReference type="InterPro" id="IPR005635">
    <property type="entry name" value="Inner_centromere_prot_ARK-bd"/>
</dbReference>
<dbReference type="EMBL" id="BAABUK010000003">
    <property type="protein sequence ID" value="GAA5808033.1"/>
    <property type="molecule type" value="Genomic_DNA"/>
</dbReference>
<keyword evidence="10" id="KW-1185">Reference proteome</keyword>
<evidence type="ECO:0000313" key="9">
    <source>
        <dbReference type="EMBL" id="GAA5808033.1"/>
    </source>
</evidence>
<feature type="compositionally biased region" description="Polar residues" evidence="7">
    <location>
        <begin position="307"/>
        <end position="316"/>
    </location>
</feature>
<dbReference type="Gene3D" id="6.10.250.2990">
    <property type="match status" value="1"/>
</dbReference>
<feature type="region of interest" description="Disordered" evidence="7">
    <location>
        <begin position="304"/>
        <end position="347"/>
    </location>
</feature>
<evidence type="ECO:0000259" key="8">
    <source>
        <dbReference type="Pfam" id="PF03941"/>
    </source>
</evidence>
<keyword evidence="6" id="KW-0539">Nucleus</keyword>
<reference evidence="9 10" key="1">
    <citation type="submission" date="2024-04" db="EMBL/GenBank/DDBJ databases">
        <title>genome sequences of Mucor flavus KT1a and Helicostylum pulchrum KT1b strains isolated from the surface of a dry-aged beef.</title>
        <authorList>
            <person name="Toyotome T."/>
            <person name="Hosono M."/>
            <person name="Torimaru M."/>
            <person name="Fukuda K."/>
            <person name="Mikami N."/>
        </authorList>
    </citation>
    <scope>NUCLEOTIDE SEQUENCE [LARGE SCALE GENOMIC DNA]</scope>
    <source>
        <strain evidence="9 10">KT1a</strain>
    </source>
</reference>
<organism evidence="9 10">
    <name type="scientific">Mucor flavus</name>
    <dbReference type="NCBI Taxonomy" id="439312"/>
    <lineage>
        <taxon>Eukaryota</taxon>
        <taxon>Fungi</taxon>
        <taxon>Fungi incertae sedis</taxon>
        <taxon>Mucoromycota</taxon>
        <taxon>Mucoromycotina</taxon>
        <taxon>Mucoromycetes</taxon>
        <taxon>Mucorales</taxon>
        <taxon>Mucorineae</taxon>
        <taxon>Mucoraceae</taxon>
        <taxon>Mucor</taxon>
    </lineage>
</organism>
<feature type="compositionally biased region" description="Polar residues" evidence="7">
    <location>
        <begin position="129"/>
        <end position="151"/>
    </location>
</feature>
<comment type="caution">
    <text evidence="9">The sequence shown here is derived from an EMBL/GenBank/DDBJ whole genome shotgun (WGS) entry which is preliminary data.</text>
</comment>
<evidence type="ECO:0000256" key="6">
    <source>
        <dbReference type="ARBA" id="ARBA00023242"/>
    </source>
</evidence>
<feature type="compositionally biased region" description="Polar residues" evidence="7">
    <location>
        <begin position="240"/>
        <end position="253"/>
    </location>
</feature>
<comment type="subcellular location">
    <subcellularLocation>
        <location evidence="2">Cytoplasm</location>
        <location evidence="2">Cytoskeleton</location>
        <location evidence="2">Spindle</location>
    </subcellularLocation>
    <subcellularLocation>
        <location evidence="1">Nucleus</location>
    </subcellularLocation>
</comment>
<keyword evidence="5" id="KW-0206">Cytoskeleton</keyword>
<dbReference type="Pfam" id="PF03941">
    <property type="entry name" value="INCENP_ARK-bind"/>
    <property type="match status" value="1"/>
</dbReference>
<accession>A0ABP9YME3</accession>
<feature type="region of interest" description="Disordered" evidence="7">
    <location>
        <begin position="359"/>
        <end position="390"/>
    </location>
</feature>
<feature type="compositionally biased region" description="Polar residues" evidence="7">
    <location>
        <begin position="439"/>
        <end position="450"/>
    </location>
</feature>
<feature type="region of interest" description="Disordered" evidence="7">
    <location>
        <begin position="429"/>
        <end position="450"/>
    </location>
</feature>
<evidence type="ECO:0000256" key="3">
    <source>
        <dbReference type="ARBA" id="ARBA00010042"/>
    </source>
</evidence>
<evidence type="ECO:0000256" key="7">
    <source>
        <dbReference type="SAM" id="MobiDB-lite"/>
    </source>
</evidence>
<evidence type="ECO:0000256" key="5">
    <source>
        <dbReference type="ARBA" id="ARBA00023212"/>
    </source>
</evidence>
<evidence type="ECO:0000313" key="10">
    <source>
        <dbReference type="Proteomes" id="UP001473302"/>
    </source>
</evidence>
<sequence>MEAYAWVDEQEDYWDNIAEKKSKQLENITKSHLDWFDKHTTINDILAWKRPVVQSKNENVNKQNGVIEVKSTRSVNRVSLNRQESISKMNDLPDQDTLSESSNKPRIYRESKTVSEDDEKDGDDEIIINPSTKNIDNSTNGLTLQLYSEGSSVKEDSVQPEASDDEESSDLYTAPELRLLFCKKDKPNDITEIPSPTHPLADSTITDDIHNESYIRIPGQSDTITNTEDNTRRTPELDTETNTQSQKIPTTPKSYEDEDGTNTPFITSPIRHINNNDDDDDDEIQLVVSKRHFEDNTALSPARKALNQYTNTSPIRTASERYIQGSPVRNSTQLESPTPTASPARYQSPFMSRLFRLAQSPNSRDSKGSVSSYITVRPKPSESSNSITSAKDNNIRMSLFDNPAQKRHIELVEEPRMFAIEVSGVMPQPHFKKPKSMSLRKTNPVSNIPTTAADTVDETKKSEKTEVDRPIPSWSMSPELYTHLKNQENIDPDSIFSDIPPLDLKEIFANPEIYLLE</sequence>
<feature type="compositionally biased region" description="Polar residues" evidence="7">
    <location>
        <begin position="359"/>
        <end position="374"/>
    </location>
</feature>
<gene>
    <name evidence="9" type="ORF">MFLAVUS_001415</name>
</gene>
<feature type="region of interest" description="Disordered" evidence="7">
    <location>
        <begin position="80"/>
        <end position="171"/>
    </location>
</feature>
<evidence type="ECO:0000256" key="4">
    <source>
        <dbReference type="ARBA" id="ARBA00022490"/>
    </source>
</evidence>
<feature type="region of interest" description="Disordered" evidence="7">
    <location>
        <begin position="220"/>
        <end position="278"/>
    </location>
</feature>
<protein>
    <recommendedName>
        <fullName evidence="8">Inner centromere protein ARK-binding domain-containing protein</fullName>
    </recommendedName>
</protein>
<comment type="similarity">
    <text evidence="3">Belongs to the INCENP family.</text>
</comment>
<feature type="compositionally biased region" description="Polar residues" evidence="7">
    <location>
        <begin position="381"/>
        <end position="390"/>
    </location>
</feature>
<evidence type="ECO:0000256" key="1">
    <source>
        <dbReference type="ARBA" id="ARBA00004123"/>
    </source>
</evidence>
<feature type="compositionally biased region" description="Acidic residues" evidence="7">
    <location>
        <begin position="116"/>
        <end position="126"/>
    </location>
</feature>
<name>A0ABP9YME3_9FUNG</name>
<proteinExistence type="inferred from homology"/>
<feature type="compositionally biased region" description="Polar residues" evidence="7">
    <location>
        <begin position="327"/>
        <end position="341"/>
    </location>
</feature>